<feature type="compositionally biased region" description="Basic residues" evidence="1">
    <location>
        <begin position="380"/>
        <end position="389"/>
    </location>
</feature>
<dbReference type="Proteomes" id="UP000003806">
    <property type="component" value="Chromosome"/>
</dbReference>
<keyword evidence="4" id="KW-1185">Reference proteome</keyword>
<dbReference type="InterPro" id="IPR007557">
    <property type="entry name" value="PSP1_C"/>
</dbReference>
<feature type="domain" description="PSP1 C-terminal" evidence="2">
    <location>
        <begin position="57"/>
        <end position="142"/>
    </location>
</feature>
<protein>
    <submittedName>
        <fullName evidence="3">Putative PSP1-like protein</fullName>
    </submittedName>
</protein>
<dbReference type="GO" id="GO:0005737">
    <property type="term" value="C:cytoplasm"/>
    <property type="evidence" value="ECO:0007669"/>
    <property type="project" value="TreeGrafter"/>
</dbReference>
<dbReference type="AlphaFoldDB" id="H0UL49"/>
<dbReference type="eggNOG" id="COG1774">
    <property type="taxonomic scope" value="Bacteria"/>
</dbReference>
<reference evidence="3 4" key="1">
    <citation type="submission" date="2011-11" db="EMBL/GenBank/DDBJ databases">
        <title>The Noncontiguous Finished genome of Jonquetella anthropi DSM 22815.</title>
        <authorList>
            <consortium name="US DOE Joint Genome Institute (JGI-PGF)"/>
            <person name="Lucas S."/>
            <person name="Copeland A."/>
            <person name="Lapidus A."/>
            <person name="Glavina del Rio T."/>
            <person name="Dalin E."/>
            <person name="Tice H."/>
            <person name="Bruce D."/>
            <person name="Goodwin L."/>
            <person name="Pitluck S."/>
            <person name="Peters L."/>
            <person name="Mikhailova N."/>
            <person name="Held B."/>
            <person name="Kyrpides N."/>
            <person name="Mavromatis K."/>
            <person name="Ivanova N."/>
            <person name="Markowitz V."/>
            <person name="Cheng J.-F."/>
            <person name="Hugenholtz P."/>
            <person name="Woyke T."/>
            <person name="Wu D."/>
            <person name="Gronow S."/>
            <person name="Wellnitz S."/>
            <person name="Brambilla E."/>
            <person name="Klenk H.-P."/>
            <person name="Eisen J.A."/>
        </authorList>
    </citation>
    <scope>NUCLEOTIDE SEQUENCE [LARGE SCALE GENOMIC DNA]</scope>
    <source>
        <strain evidence="3 4">DSM 22815</strain>
    </source>
</reference>
<proteinExistence type="predicted"/>
<feature type="compositionally biased region" description="Basic and acidic residues" evidence="1">
    <location>
        <begin position="315"/>
        <end position="332"/>
    </location>
</feature>
<name>H0UL49_9BACT</name>
<gene>
    <name evidence="3" type="ORF">JonanDRAFT_1037</name>
</gene>
<evidence type="ECO:0000256" key="1">
    <source>
        <dbReference type="SAM" id="MobiDB-lite"/>
    </source>
</evidence>
<evidence type="ECO:0000259" key="2">
    <source>
        <dbReference type="PROSITE" id="PS51411"/>
    </source>
</evidence>
<sequence>MEDDVSLVRQSPVFIETPRGTEIGTVVGPLSESQAEAYRQQAESGEKGTSDSQLHEVSFLGIPTVEQMAEQEELRREEESALVTSRRLLEGHQLEMKLVDVEYLTERKKLYLYFTSEGRIDFRAYVRDLAREFRTRIELRQIGARDEAKVAGGLGPCGRPCCCSYWLHTFMPIGIRMVKEQNLSLNPTKISGLCGRLMCCMSYEQSTYHEVWSHLPAPGSKVKNAEATYVLSSIDVARLTCQIKGPTGFFSIPVKIFPDFKAAVQSGQVWDNEAHGLDVDGKALESQPSRCCGCSCPLKVGAAPEQSCGEPESAPLKKPEPSQFKEDDPRRASDRRRRKPLGGSSDSQPEQKAAGNRRPDGGARSGVSVGGMQTPSGGSQRRRRPRPRPAGKPAGEGR</sequence>
<dbReference type="EMBL" id="CM001376">
    <property type="protein sequence ID" value="EHM13408.1"/>
    <property type="molecule type" value="Genomic_DNA"/>
</dbReference>
<dbReference type="InterPro" id="IPR047767">
    <property type="entry name" value="PSP1-like"/>
</dbReference>
<dbReference type="PANTHER" id="PTHR43830">
    <property type="entry name" value="PROTEIN PSP1"/>
    <property type="match status" value="1"/>
</dbReference>
<dbReference type="PROSITE" id="PS51411">
    <property type="entry name" value="PSP1_C"/>
    <property type="match status" value="1"/>
</dbReference>
<dbReference type="STRING" id="885272.JonanDRAFT_1037"/>
<dbReference type="HOGENOM" id="CLU_033149_2_1_0"/>
<dbReference type="Pfam" id="PF04468">
    <property type="entry name" value="PSP1"/>
    <property type="match status" value="1"/>
</dbReference>
<evidence type="ECO:0000313" key="4">
    <source>
        <dbReference type="Proteomes" id="UP000003806"/>
    </source>
</evidence>
<dbReference type="OrthoDB" id="9779344at2"/>
<dbReference type="PANTHER" id="PTHR43830:SF3">
    <property type="entry name" value="PROTEIN PSP1"/>
    <property type="match status" value="1"/>
</dbReference>
<evidence type="ECO:0000313" key="3">
    <source>
        <dbReference type="EMBL" id="EHM13408.1"/>
    </source>
</evidence>
<feature type="region of interest" description="Disordered" evidence="1">
    <location>
        <begin position="29"/>
        <end position="53"/>
    </location>
</feature>
<accession>H0UL49</accession>
<organism evidence="3 4">
    <name type="scientific">Jonquetella anthropi DSM 22815</name>
    <dbReference type="NCBI Taxonomy" id="885272"/>
    <lineage>
        <taxon>Bacteria</taxon>
        <taxon>Thermotogati</taxon>
        <taxon>Synergistota</taxon>
        <taxon>Synergistia</taxon>
        <taxon>Synergistales</taxon>
        <taxon>Dethiosulfovibrionaceae</taxon>
        <taxon>Jonquetella</taxon>
    </lineage>
</organism>
<dbReference type="NCBIfam" id="NF041131">
    <property type="entry name" value="RicT_YaaT_fam"/>
    <property type="match status" value="1"/>
</dbReference>
<feature type="region of interest" description="Disordered" evidence="1">
    <location>
        <begin position="304"/>
        <end position="398"/>
    </location>
</feature>